<sequence length="281" mass="32584">MSSILINTIPQQKFLYTVKTYKEKVFHLPFHRHDRYELTYIIRGKGTRIIGDTIKEYKSGDIVLMAPNIPHHWQSEWTGDKSVAAITVFFSEDFPSPDFKLLSEFDNITELLKTSRFGIELKGELRKKIQRKLMKLTNGHTLNQIINIINILSSIAKSKEYIILMDRGFSSPKHGDLDRITELVKYIQENITRKITIDDLANKVHMHTGSVNRFFKQATGFSLIEYINLMRIGMACELLTGTEKKTADIAFECGFNNLSHFNRTFKRVKNTTPKEFRSQVM</sequence>
<evidence type="ECO:0000256" key="2">
    <source>
        <dbReference type="ARBA" id="ARBA00023125"/>
    </source>
</evidence>
<dbReference type="SUPFAM" id="SSF46689">
    <property type="entry name" value="Homeodomain-like"/>
    <property type="match status" value="2"/>
</dbReference>
<dbReference type="Pfam" id="PF12833">
    <property type="entry name" value="HTH_18"/>
    <property type="match status" value="1"/>
</dbReference>
<protein>
    <submittedName>
        <fullName evidence="5">AraC family transcriptional regulator</fullName>
    </submittedName>
</protein>
<name>A0A399T5K1_9BACT</name>
<dbReference type="PROSITE" id="PS01124">
    <property type="entry name" value="HTH_ARAC_FAMILY_2"/>
    <property type="match status" value="1"/>
</dbReference>
<dbReference type="PANTHER" id="PTHR43280:SF27">
    <property type="entry name" value="TRANSCRIPTIONAL REGULATOR MTLR"/>
    <property type="match status" value="1"/>
</dbReference>
<dbReference type="InterPro" id="IPR014710">
    <property type="entry name" value="RmlC-like_jellyroll"/>
</dbReference>
<keyword evidence="1" id="KW-0805">Transcription regulation</keyword>
<dbReference type="InterPro" id="IPR020449">
    <property type="entry name" value="Tscrpt_reg_AraC-type_HTH"/>
</dbReference>
<dbReference type="SUPFAM" id="SSF51182">
    <property type="entry name" value="RmlC-like cupins"/>
    <property type="match status" value="1"/>
</dbReference>
<dbReference type="InterPro" id="IPR013096">
    <property type="entry name" value="Cupin_2"/>
</dbReference>
<dbReference type="AlphaFoldDB" id="A0A399T5K1"/>
<dbReference type="Gene3D" id="1.10.10.60">
    <property type="entry name" value="Homeodomain-like"/>
    <property type="match status" value="2"/>
</dbReference>
<evidence type="ECO:0000256" key="1">
    <source>
        <dbReference type="ARBA" id="ARBA00023015"/>
    </source>
</evidence>
<dbReference type="Proteomes" id="UP000265926">
    <property type="component" value="Unassembled WGS sequence"/>
</dbReference>
<dbReference type="Pfam" id="PF07883">
    <property type="entry name" value="Cupin_2"/>
    <property type="match status" value="1"/>
</dbReference>
<dbReference type="InterPro" id="IPR018060">
    <property type="entry name" value="HTH_AraC"/>
</dbReference>
<dbReference type="PRINTS" id="PR00032">
    <property type="entry name" value="HTHARAC"/>
</dbReference>
<dbReference type="EMBL" id="QWGR01000001">
    <property type="protein sequence ID" value="RIJ50409.1"/>
    <property type="molecule type" value="Genomic_DNA"/>
</dbReference>
<evidence type="ECO:0000313" key="6">
    <source>
        <dbReference type="Proteomes" id="UP000265926"/>
    </source>
</evidence>
<dbReference type="InterPro" id="IPR009057">
    <property type="entry name" value="Homeodomain-like_sf"/>
</dbReference>
<dbReference type="Gene3D" id="2.60.120.10">
    <property type="entry name" value="Jelly Rolls"/>
    <property type="match status" value="1"/>
</dbReference>
<dbReference type="GO" id="GO:0003700">
    <property type="term" value="F:DNA-binding transcription factor activity"/>
    <property type="evidence" value="ECO:0007669"/>
    <property type="project" value="InterPro"/>
</dbReference>
<accession>A0A399T5K1</accession>
<feature type="domain" description="HTH araC/xylS-type" evidence="4">
    <location>
        <begin position="181"/>
        <end position="279"/>
    </location>
</feature>
<keyword evidence="6" id="KW-1185">Reference proteome</keyword>
<evidence type="ECO:0000259" key="4">
    <source>
        <dbReference type="PROSITE" id="PS01124"/>
    </source>
</evidence>
<evidence type="ECO:0000256" key="3">
    <source>
        <dbReference type="ARBA" id="ARBA00023163"/>
    </source>
</evidence>
<evidence type="ECO:0000313" key="5">
    <source>
        <dbReference type="EMBL" id="RIJ50409.1"/>
    </source>
</evidence>
<comment type="caution">
    <text evidence="5">The sequence shown here is derived from an EMBL/GenBank/DDBJ whole genome shotgun (WGS) entry which is preliminary data.</text>
</comment>
<dbReference type="OrthoDB" id="2569619at2"/>
<reference evidence="5 6" key="1">
    <citation type="submission" date="2018-08" db="EMBL/GenBank/DDBJ databases">
        <title>Pallidiluteibacterium maritimus gen. nov., sp. nov., isolated from coastal sediment.</title>
        <authorList>
            <person name="Zhou L.Y."/>
        </authorList>
    </citation>
    <scope>NUCLEOTIDE SEQUENCE [LARGE SCALE GENOMIC DNA]</scope>
    <source>
        <strain evidence="5 6">XSD2</strain>
    </source>
</reference>
<gene>
    <name evidence="5" type="ORF">D1614_00255</name>
</gene>
<proteinExistence type="predicted"/>
<dbReference type="RefSeq" id="WP_119435879.1">
    <property type="nucleotide sequence ID" value="NZ_QWGR01000001.1"/>
</dbReference>
<dbReference type="GO" id="GO:0043565">
    <property type="term" value="F:sequence-specific DNA binding"/>
    <property type="evidence" value="ECO:0007669"/>
    <property type="project" value="InterPro"/>
</dbReference>
<organism evidence="5 6">
    <name type="scientific">Maribellus luteus</name>
    <dbReference type="NCBI Taxonomy" id="2305463"/>
    <lineage>
        <taxon>Bacteria</taxon>
        <taxon>Pseudomonadati</taxon>
        <taxon>Bacteroidota</taxon>
        <taxon>Bacteroidia</taxon>
        <taxon>Marinilabiliales</taxon>
        <taxon>Prolixibacteraceae</taxon>
        <taxon>Maribellus</taxon>
    </lineage>
</organism>
<keyword evidence="3" id="KW-0804">Transcription</keyword>
<keyword evidence="2" id="KW-0238">DNA-binding</keyword>
<dbReference type="PANTHER" id="PTHR43280">
    <property type="entry name" value="ARAC-FAMILY TRANSCRIPTIONAL REGULATOR"/>
    <property type="match status" value="1"/>
</dbReference>
<dbReference type="SMART" id="SM00342">
    <property type="entry name" value="HTH_ARAC"/>
    <property type="match status" value="1"/>
</dbReference>
<dbReference type="InterPro" id="IPR011051">
    <property type="entry name" value="RmlC_Cupin_sf"/>
</dbReference>